<evidence type="ECO:0000256" key="1">
    <source>
        <dbReference type="SAM" id="Phobius"/>
    </source>
</evidence>
<keyword evidence="1" id="KW-0472">Membrane</keyword>
<dbReference type="Gene3D" id="3.10.620.30">
    <property type="match status" value="1"/>
</dbReference>
<dbReference type="Proteomes" id="UP000752013">
    <property type="component" value="Unassembled WGS sequence"/>
</dbReference>
<feature type="transmembrane region" description="Helical" evidence="1">
    <location>
        <begin position="184"/>
        <end position="207"/>
    </location>
</feature>
<dbReference type="Pfam" id="PF01841">
    <property type="entry name" value="Transglut_core"/>
    <property type="match status" value="1"/>
</dbReference>
<dbReference type="EMBL" id="JAATLK010000001">
    <property type="protein sequence ID" value="NIZ46592.1"/>
    <property type="molecule type" value="Genomic_DNA"/>
</dbReference>
<dbReference type="SMART" id="SM00460">
    <property type="entry name" value="TGc"/>
    <property type="match status" value="1"/>
</dbReference>
<feature type="domain" description="Transglutaminase-like" evidence="2">
    <location>
        <begin position="436"/>
        <end position="507"/>
    </location>
</feature>
<keyword evidence="1" id="KW-1133">Transmembrane helix</keyword>
<dbReference type="SUPFAM" id="SSF54001">
    <property type="entry name" value="Cysteine proteinases"/>
    <property type="match status" value="1"/>
</dbReference>
<dbReference type="PANTHER" id="PTHR42736:SF1">
    <property type="entry name" value="PROTEIN-GLUTAMINE GAMMA-GLUTAMYLTRANSFERASE"/>
    <property type="match status" value="1"/>
</dbReference>
<feature type="transmembrane region" description="Helical" evidence="1">
    <location>
        <begin position="30"/>
        <end position="48"/>
    </location>
</feature>
<accession>A0A968KXI3</accession>
<feature type="transmembrane region" description="Helical" evidence="1">
    <location>
        <begin position="147"/>
        <end position="164"/>
    </location>
</feature>
<dbReference type="AlphaFoldDB" id="A0A968KXI3"/>
<evidence type="ECO:0000313" key="4">
    <source>
        <dbReference type="Proteomes" id="UP000752013"/>
    </source>
</evidence>
<dbReference type="InterPro" id="IPR052901">
    <property type="entry name" value="Bact_TGase-like"/>
</dbReference>
<feature type="transmembrane region" description="Helical" evidence="1">
    <location>
        <begin position="7"/>
        <end position="24"/>
    </location>
</feature>
<feature type="transmembrane region" description="Helical" evidence="1">
    <location>
        <begin position="69"/>
        <end position="89"/>
    </location>
</feature>
<keyword evidence="1" id="KW-0812">Transmembrane</keyword>
<dbReference type="RefSeq" id="WP_167703046.1">
    <property type="nucleotide sequence ID" value="NZ_CP118168.1"/>
</dbReference>
<evidence type="ECO:0000259" key="2">
    <source>
        <dbReference type="SMART" id="SM00460"/>
    </source>
</evidence>
<feature type="transmembrane region" description="Helical" evidence="1">
    <location>
        <begin position="563"/>
        <end position="583"/>
    </location>
</feature>
<reference evidence="3" key="1">
    <citation type="submission" date="2020-03" db="EMBL/GenBank/DDBJ databases">
        <title>Spirochaetal bacteria isolated from arthropods constitute a novel genus Entomospira genus novum within the order Spirochaetales.</title>
        <authorList>
            <person name="Grana-Miraglia L."/>
            <person name="Sikutova S."/>
            <person name="Fingerle V."/>
            <person name="Sing A."/>
            <person name="Castillo-Ramirez S."/>
            <person name="Margos G."/>
            <person name="Rudolf I."/>
        </authorList>
    </citation>
    <scope>NUCLEOTIDE SEQUENCE</scope>
    <source>
        <strain evidence="3">BR208</strain>
    </source>
</reference>
<keyword evidence="4" id="KW-1185">Reference proteome</keyword>
<evidence type="ECO:0000313" key="3">
    <source>
        <dbReference type="EMBL" id="NIZ46592.1"/>
    </source>
</evidence>
<gene>
    <name evidence="3" type="ORF">HCT46_01445</name>
</gene>
<sequence>MFHTSIILRTFILLYLYIHIIHLWQSAISLPFAIILFLLTNLTAIYVSQQISSPQRLRSPHILWLFTPLIFELIRSLLGLMDTIFAMYYPHLLIKWDLTFIPLRGTLYILFYSTLLFKHIPAYRLLEISLRPFLFILIFWEMRQFKLGIYSNLLTLLLSLILYSTMEISLLSQLLHPLLSKRKMLINTLKVIAFSLGASLLTIPWVYEKASPHMRSSEGLLRSNFTNFDFAESLKLESEISLGSKLLFLIQSDSIIPNGLLLKRLTMSGYSAEKGFFYLQNLDDFPNSKFGKKQNWPAAKHEYTQPSTMDIYLINMSAGAIVSPYEISSYNQISAKNMHQFKQIFRVEFYDIIPKLRATRSMHDHPLSAKSENIPDYVMSHNQISEEIRNLAKEVTSGVSGDYAKVKTIESYFHTNYYYSLHPGESMNVDQLHHFLFSSKKGYCSYFATAMALMLQSMDIVARVAGGFRVSTQNQVLNYYAVTSAESHSWVEVYFNDVGWIPFDPTPSQIYGNELMLASDNQNLTDIYRFIEQITALDIIDIPNIIKPFKWTYNELPKVSHTLFALLLIITIIIMLPILYILYKVYYFHYWLYLHHKKTPSVAEWHRCLLMWMHLLEHPHQEHWQLLLLTNDQVKSLIERIFFHPNPTISNDEYAILRQYIVECRNYYLKFPMYIRWRIIIKKSLQRKHLL</sequence>
<comment type="caution">
    <text evidence="3">The sequence shown here is derived from an EMBL/GenBank/DDBJ whole genome shotgun (WGS) entry which is preliminary data.</text>
</comment>
<dbReference type="InterPro" id="IPR002931">
    <property type="entry name" value="Transglutaminase-like"/>
</dbReference>
<feature type="transmembrane region" description="Helical" evidence="1">
    <location>
        <begin position="109"/>
        <end position="126"/>
    </location>
</feature>
<name>A0A968KXI3_9SPIO</name>
<dbReference type="InterPro" id="IPR038765">
    <property type="entry name" value="Papain-like_cys_pep_sf"/>
</dbReference>
<organism evidence="3 4">
    <name type="scientific">Entomospira nematocerorum</name>
    <dbReference type="NCBI Taxonomy" id="2719987"/>
    <lineage>
        <taxon>Bacteria</taxon>
        <taxon>Pseudomonadati</taxon>
        <taxon>Spirochaetota</taxon>
        <taxon>Spirochaetia</taxon>
        <taxon>Spirochaetales</taxon>
        <taxon>Spirochaetaceae</taxon>
        <taxon>Entomospira</taxon>
    </lineage>
</organism>
<protein>
    <submittedName>
        <fullName evidence="3">Transglutaminase domain-containing protein</fullName>
    </submittedName>
</protein>
<dbReference type="PANTHER" id="PTHR42736">
    <property type="entry name" value="PROTEIN-GLUTAMINE GAMMA-GLUTAMYLTRANSFERASE"/>
    <property type="match status" value="1"/>
</dbReference>
<proteinExistence type="predicted"/>